<dbReference type="InterPro" id="IPR036412">
    <property type="entry name" value="HAD-like_sf"/>
</dbReference>
<dbReference type="NCBIfam" id="TIGR01509">
    <property type="entry name" value="HAD-SF-IA-v3"/>
    <property type="match status" value="1"/>
</dbReference>
<dbReference type="SFLD" id="SFLDG01129">
    <property type="entry name" value="C1.5:_HAD__Beta-PGM__Phosphata"/>
    <property type="match status" value="1"/>
</dbReference>
<name>A0ABT0D924_9HYPH</name>
<dbReference type="InterPro" id="IPR006439">
    <property type="entry name" value="HAD-SF_hydro_IA"/>
</dbReference>
<dbReference type="RefSeq" id="WP_247027518.1">
    <property type="nucleotide sequence ID" value="NZ_JALKCH010000003.1"/>
</dbReference>
<sequence>MSLPADDASAFEPTGPESPPRLVIFDMDDVLVDYDVGARQAAMGALAGLYAAEVDRRIWQSGIEDAGDMGALDADRYLEAVGEALGIRFDRAEWLATRALATRPRPKMTALAQRVGQRATLALLTNNGLVMKEHFDRLVPHLRPLFGERMHAAAEFRTKKPDPTIFARLAALHGFAPGEAMMIDDKAGHIAGARRAGLRGHHFTGIDGLAQALARLHLI</sequence>
<organism evidence="1 2">
    <name type="scientific">Ancylobacter crimeensis</name>
    <dbReference type="NCBI Taxonomy" id="2579147"/>
    <lineage>
        <taxon>Bacteria</taxon>
        <taxon>Pseudomonadati</taxon>
        <taxon>Pseudomonadota</taxon>
        <taxon>Alphaproteobacteria</taxon>
        <taxon>Hyphomicrobiales</taxon>
        <taxon>Xanthobacteraceae</taxon>
        <taxon>Ancylobacter</taxon>
    </lineage>
</organism>
<dbReference type="Pfam" id="PF00702">
    <property type="entry name" value="Hydrolase"/>
    <property type="match status" value="1"/>
</dbReference>
<dbReference type="InterPro" id="IPR023198">
    <property type="entry name" value="PGP-like_dom2"/>
</dbReference>
<dbReference type="InterPro" id="IPR023214">
    <property type="entry name" value="HAD_sf"/>
</dbReference>
<evidence type="ECO:0000313" key="2">
    <source>
        <dbReference type="Proteomes" id="UP001203284"/>
    </source>
</evidence>
<reference evidence="1 2" key="1">
    <citation type="submission" date="2022-04" db="EMBL/GenBank/DDBJ databases">
        <authorList>
            <person name="Grouzdev D.S."/>
            <person name="Pantiukh K.S."/>
            <person name="Krutkina M.S."/>
        </authorList>
    </citation>
    <scope>NUCLEOTIDE SEQUENCE [LARGE SCALE GENOMIC DNA]</scope>
    <source>
        <strain evidence="1 2">6x-1</strain>
    </source>
</reference>
<accession>A0ABT0D924</accession>
<dbReference type="Gene3D" id="3.40.50.1000">
    <property type="entry name" value="HAD superfamily/HAD-like"/>
    <property type="match status" value="1"/>
</dbReference>
<protein>
    <submittedName>
        <fullName evidence="1">HAD-IA family hydrolase</fullName>
    </submittedName>
</protein>
<gene>
    <name evidence="1" type="ORF">MWN34_05910</name>
</gene>
<keyword evidence="1" id="KW-0378">Hydrolase</keyword>
<dbReference type="Gene3D" id="1.10.150.240">
    <property type="entry name" value="Putative phosphatase, domain 2"/>
    <property type="match status" value="1"/>
</dbReference>
<proteinExistence type="predicted"/>
<keyword evidence="2" id="KW-1185">Reference proteome</keyword>
<dbReference type="PANTHER" id="PTHR43611:SF3">
    <property type="entry name" value="FLAVIN MONONUCLEOTIDE HYDROLASE 1, CHLOROPLATIC"/>
    <property type="match status" value="1"/>
</dbReference>
<dbReference type="GO" id="GO:0016787">
    <property type="term" value="F:hydrolase activity"/>
    <property type="evidence" value="ECO:0007669"/>
    <property type="project" value="UniProtKB-KW"/>
</dbReference>
<evidence type="ECO:0000313" key="1">
    <source>
        <dbReference type="EMBL" id="MCK0196447.1"/>
    </source>
</evidence>
<dbReference type="PANTHER" id="PTHR43611">
    <property type="entry name" value="ALPHA-D-GLUCOSE 1-PHOSPHATE PHOSPHATASE"/>
    <property type="match status" value="1"/>
</dbReference>
<dbReference type="Proteomes" id="UP001203284">
    <property type="component" value="Unassembled WGS sequence"/>
</dbReference>
<dbReference type="SUPFAM" id="SSF56784">
    <property type="entry name" value="HAD-like"/>
    <property type="match status" value="1"/>
</dbReference>
<dbReference type="EMBL" id="JALKCH010000003">
    <property type="protein sequence ID" value="MCK0196447.1"/>
    <property type="molecule type" value="Genomic_DNA"/>
</dbReference>
<dbReference type="SFLD" id="SFLDS00003">
    <property type="entry name" value="Haloacid_Dehalogenase"/>
    <property type="match status" value="1"/>
</dbReference>
<comment type="caution">
    <text evidence="1">The sequence shown here is derived from an EMBL/GenBank/DDBJ whole genome shotgun (WGS) entry which is preliminary data.</text>
</comment>